<feature type="transmembrane region" description="Helical" evidence="1">
    <location>
        <begin position="7"/>
        <end position="25"/>
    </location>
</feature>
<feature type="transmembrane region" description="Helical" evidence="1">
    <location>
        <begin position="154"/>
        <end position="175"/>
    </location>
</feature>
<dbReference type="EMBL" id="SEZN01000078">
    <property type="protein sequence ID" value="RYU58839.1"/>
    <property type="molecule type" value="Genomic_DNA"/>
</dbReference>
<reference evidence="2 3" key="1">
    <citation type="submission" date="2019-02" db="EMBL/GenBank/DDBJ databases">
        <title>Genome sequences of Aliivibrio finisterrensis strains from farmed Atlantic salmon.</title>
        <authorList>
            <person name="Bowman J.P."/>
        </authorList>
    </citation>
    <scope>NUCLEOTIDE SEQUENCE [LARGE SCALE GENOMIC DNA]</scope>
    <source>
        <strain evidence="2 3">A21</strain>
    </source>
</reference>
<name>A0ABY0I1W1_9GAMM</name>
<proteinExistence type="predicted"/>
<sequence length="305" mass="34087">MSEMKKTVLLTFIAGVFSLLPTFYYEISEQKANLEYSVFNGPLLETEDLYKTIVSIEIKNTGKKILSDTVAIVESSSEIESLGLSGSAGLEPKFKLTNDKLLKVSSEKMHPGDKFTVSVMLSSKVNILPPSIAIRSNEVIGVINTSRKDDTKSVSLFSGLLSGLSVFMVSLFLIIKSRLGMALSNPQYKNDNLFYIAIKIGNEDLIDLISKHGGNLTYLRFADILLYLGSNEKIKHSDALSGMECLFLINKTKSSRKHIKRNMASLTGFERRTEDLLPLEEKSKNIKHSIDFRNAVDEKFDSFYL</sequence>
<protein>
    <submittedName>
        <fullName evidence="2">Uncharacterized protein</fullName>
    </submittedName>
</protein>
<organism evidence="2 3">
    <name type="scientific">Aliivibrio finisterrensis</name>
    <dbReference type="NCBI Taxonomy" id="511998"/>
    <lineage>
        <taxon>Bacteria</taxon>
        <taxon>Pseudomonadati</taxon>
        <taxon>Pseudomonadota</taxon>
        <taxon>Gammaproteobacteria</taxon>
        <taxon>Vibrionales</taxon>
        <taxon>Vibrionaceae</taxon>
        <taxon>Aliivibrio</taxon>
    </lineage>
</organism>
<keyword evidence="1" id="KW-0812">Transmembrane</keyword>
<dbReference type="Proteomes" id="UP000294166">
    <property type="component" value="Unassembled WGS sequence"/>
</dbReference>
<evidence type="ECO:0000313" key="3">
    <source>
        <dbReference type="Proteomes" id="UP000294166"/>
    </source>
</evidence>
<dbReference type="RefSeq" id="WP_130049443.1">
    <property type="nucleotide sequence ID" value="NZ_SEZL01000075.1"/>
</dbReference>
<gene>
    <name evidence="2" type="ORF">ERW53_20305</name>
</gene>
<evidence type="ECO:0000313" key="2">
    <source>
        <dbReference type="EMBL" id="RYU58839.1"/>
    </source>
</evidence>
<evidence type="ECO:0000256" key="1">
    <source>
        <dbReference type="SAM" id="Phobius"/>
    </source>
</evidence>
<keyword evidence="1" id="KW-0472">Membrane</keyword>
<accession>A0ABY0I1W1</accession>
<keyword evidence="3" id="KW-1185">Reference proteome</keyword>
<comment type="caution">
    <text evidence="2">The sequence shown here is derived from an EMBL/GenBank/DDBJ whole genome shotgun (WGS) entry which is preliminary data.</text>
</comment>
<keyword evidence="1" id="KW-1133">Transmembrane helix</keyword>